<gene>
    <name evidence="2" type="primary">CDC73</name>
    <name evidence="2" type="ORF">P7K49_037620</name>
</gene>
<name>A0ABQ9TIJ5_SAGOE</name>
<evidence type="ECO:0000313" key="2">
    <source>
        <dbReference type="EMBL" id="KAK2084587.1"/>
    </source>
</evidence>
<feature type="domain" description="Paf1 complex subunit Cdc73 N-terminal" evidence="1">
    <location>
        <begin position="1"/>
        <end position="49"/>
    </location>
</feature>
<comment type="caution">
    <text evidence="2">The sequence shown here is derived from an EMBL/GenBank/DDBJ whole genome shotgun (WGS) entry which is preliminary data.</text>
</comment>
<sequence>MADVLSVLRQYNIQKKEIVVKGDEVIFGEFSWPKNVKTNYVVWGADLGAPRRPLS</sequence>
<accession>A0ABQ9TIJ5</accession>
<proteinExistence type="predicted"/>
<organism evidence="2 3">
    <name type="scientific">Saguinus oedipus</name>
    <name type="common">Cotton-top tamarin</name>
    <name type="synonym">Oedipomidas oedipus</name>
    <dbReference type="NCBI Taxonomy" id="9490"/>
    <lineage>
        <taxon>Eukaryota</taxon>
        <taxon>Metazoa</taxon>
        <taxon>Chordata</taxon>
        <taxon>Craniata</taxon>
        <taxon>Vertebrata</taxon>
        <taxon>Euteleostomi</taxon>
        <taxon>Mammalia</taxon>
        <taxon>Eutheria</taxon>
        <taxon>Euarchontoglires</taxon>
        <taxon>Primates</taxon>
        <taxon>Haplorrhini</taxon>
        <taxon>Platyrrhini</taxon>
        <taxon>Cebidae</taxon>
        <taxon>Callitrichinae</taxon>
        <taxon>Saguinus</taxon>
    </lineage>
</organism>
<dbReference type="InterPro" id="IPR032041">
    <property type="entry name" value="Cdc73_N"/>
</dbReference>
<reference evidence="2 3" key="1">
    <citation type="submission" date="2023-05" db="EMBL/GenBank/DDBJ databases">
        <title>B98-5 Cell Line De Novo Hybrid Assembly: An Optical Mapping Approach.</title>
        <authorList>
            <person name="Kananen K."/>
            <person name="Auerbach J.A."/>
            <person name="Kautto E."/>
            <person name="Blachly J.S."/>
        </authorList>
    </citation>
    <scope>NUCLEOTIDE SEQUENCE [LARGE SCALE GENOMIC DNA]</scope>
    <source>
        <strain evidence="2">B95-8</strain>
        <tissue evidence="2">Cell line</tissue>
    </source>
</reference>
<evidence type="ECO:0000259" key="1">
    <source>
        <dbReference type="Pfam" id="PF16050"/>
    </source>
</evidence>
<protein>
    <submittedName>
        <fullName evidence="2">Accessory factor associated with RNA polymerase II</fullName>
    </submittedName>
</protein>
<keyword evidence="3" id="KW-1185">Reference proteome</keyword>
<dbReference type="EMBL" id="JASSZA010000022">
    <property type="protein sequence ID" value="KAK2084587.1"/>
    <property type="molecule type" value="Genomic_DNA"/>
</dbReference>
<evidence type="ECO:0000313" key="3">
    <source>
        <dbReference type="Proteomes" id="UP001266305"/>
    </source>
</evidence>
<dbReference type="Proteomes" id="UP001266305">
    <property type="component" value="Unassembled WGS sequence"/>
</dbReference>
<dbReference type="Pfam" id="PF16050">
    <property type="entry name" value="CDC73_N"/>
    <property type="match status" value="1"/>
</dbReference>